<dbReference type="EMBL" id="CP018839">
    <property type="protein sequence ID" value="APR03285.1"/>
    <property type="molecule type" value="Genomic_DNA"/>
</dbReference>
<protein>
    <recommendedName>
        <fullName evidence="1">Ribbon-helix-helix protein CopG domain-containing protein</fullName>
    </recommendedName>
</protein>
<proteinExistence type="predicted"/>
<dbReference type="InterPro" id="IPR002145">
    <property type="entry name" value="CopG"/>
</dbReference>
<dbReference type="SUPFAM" id="SSF47598">
    <property type="entry name" value="Ribbon-helix-helix"/>
    <property type="match status" value="1"/>
</dbReference>
<accession>A0A1L6F8P0</accession>
<keyword evidence="3" id="KW-1185">Reference proteome</keyword>
<name>A0A1L6F8P0_9RHOO</name>
<dbReference type="GO" id="GO:0006355">
    <property type="term" value="P:regulation of DNA-templated transcription"/>
    <property type="evidence" value="ECO:0007669"/>
    <property type="project" value="InterPro"/>
</dbReference>
<dbReference type="RefSeq" id="WP_160113134.1">
    <property type="nucleotide sequence ID" value="NZ_CP018839.1"/>
</dbReference>
<feature type="domain" description="Ribbon-helix-helix protein CopG" evidence="1">
    <location>
        <begin position="3"/>
        <end position="41"/>
    </location>
</feature>
<gene>
    <name evidence="2" type="ORF">Tchl_0413</name>
</gene>
<reference evidence="2 3" key="1">
    <citation type="submission" date="2016-12" db="EMBL/GenBank/DDBJ databases">
        <title>Complete genome sequence of Thauera chlorobenzoica, a Betaproteobacterium degrading haloaromatics anaerobically to CO2 and halides.</title>
        <authorList>
            <person name="Goris T."/>
            <person name="Mergelsberg M."/>
            <person name="Boll M."/>
        </authorList>
    </citation>
    <scope>NUCLEOTIDE SEQUENCE [LARGE SCALE GENOMIC DNA]</scope>
    <source>
        <strain evidence="2 3">3CB1</strain>
    </source>
</reference>
<evidence type="ECO:0000313" key="2">
    <source>
        <dbReference type="EMBL" id="APR03285.1"/>
    </source>
</evidence>
<dbReference type="InterPro" id="IPR010985">
    <property type="entry name" value="Ribbon_hlx_hlx"/>
</dbReference>
<sequence length="82" mass="8851">MNNLSIKIDPDLERALVLASEREHVSKSELMRRALASYLNQRAAVTSAPSALDLAGDLAGCFSGGPADLSSNPRHLEDFGRR</sequence>
<dbReference type="AlphaFoldDB" id="A0A1L6F8P0"/>
<dbReference type="STRING" id="96773.Tchl_0413"/>
<dbReference type="KEGG" id="tcl:Tchl_0413"/>
<evidence type="ECO:0000313" key="3">
    <source>
        <dbReference type="Proteomes" id="UP000185739"/>
    </source>
</evidence>
<dbReference type="Proteomes" id="UP000185739">
    <property type="component" value="Chromosome"/>
</dbReference>
<organism evidence="2 3">
    <name type="scientific">Thauera chlorobenzoica</name>
    <dbReference type="NCBI Taxonomy" id="96773"/>
    <lineage>
        <taxon>Bacteria</taxon>
        <taxon>Pseudomonadati</taxon>
        <taxon>Pseudomonadota</taxon>
        <taxon>Betaproteobacteria</taxon>
        <taxon>Rhodocyclales</taxon>
        <taxon>Zoogloeaceae</taxon>
        <taxon>Thauera</taxon>
    </lineage>
</organism>
<dbReference type="Pfam" id="PF01402">
    <property type="entry name" value="RHH_1"/>
    <property type="match status" value="1"/>
</dbReference>
<evidence type="ECO:0000259" key="1">
    <source>
        <dbReference type="Pfam" id="PF01402"/>
    </source>
</evidence>